<dbReference type="CDD" id="cd00397">
    <property type="entry name" value="DNA_BRE_C"/>
    <property type="match status" value="1"/>
</dbReference>
<organism evidence="4 6">
    <name type="scientific">Paraburkholderia caffeinitolerans</name>
    <dbReference type="NCBI Taxonomy" id="1723730"/>
    <lineage>
        <taxon>Bacteria</taxon>
        <taxon>Pseudomonadati</taxon>
        <taxon>Pseudomonadota</taxon>
        <taxon>Betaproteobacteria</taxon>
        <taxon>Burkholderiales</taxon>
        <taxon>Burkholderiaceae</taxon>
        <taxon>Paraburkholderia</taxon>
    </lineage>
</organism>
<evidence type="ECO:0000256" key="2">
    <source>
        <dbReference type="SAM" id="MobiDB-lite"/>
    </source>
</evidence>
<gene>
    <name evidence="4" type="ORF">LMG28688_01268</name>
    <name evidence="5" type="ORF">LMG28688_01434</name>
</gene>
<evidence type="ECO:0000313" key="4">
    <source>
        <dbReference type="EMBL" id="CAB3781676.1"/>
    </source>
</evidence>
<dbReference type="NCBIfam" id="NF040693">
    <property type="entry name" value="recomb_GmtY"/>
    <property type="match status" value="1"/>
</dbReference>
<feature type="region of interest" description="Disordered" evidence="2">
    <location>
        <begin position="447"/>
        <end position="466"/>
    </location>
</feature>
<keyword evidence="6" id="KW-1185">Reference proteome</keyword>
<evidence type="ECO:0000256" key="1">
    <source>
        <dbReference type="ARBA" id="ARBA00023172"/>
    </source>
</evidence>
<dbReference type="Pfam" id="PF00589">
    <property type="entry name" value="Phage_integrase"/>
    <property type="match status" value="1"/>
</dbReference>
<dbReference type="GO" id="GO:0003677">
    <property type="term" value="F:DNA binding"/>
    <property type="evidence" value="ECO:0007669"/>
    <property type="project" value="InterPro"/>
</dbReference>
<keyword evidence="1" id="KW-0233">DNA recombination</keyword>
<dbReference type="InterPro" id="IPR002104">
    <property type="entry name" value="Integrase_catalytic"/>
</dbReference>
<dbReference type="AlphaFoldDB" id="A0A6J5FNX7"/>
<dbReference type="EMBL" id="CADIKL010000005">
    <property type="protein sequence ID" value="CAB3782122.1"/>
    <property type="molecule type" value="Genomic_DNA"/>
</dbReference>
<evidence type="ECO:0000313" key="5">
    <source>
        <dbReference type="EMBL" id="CAB3782122.1"/>
    </source>
</evidence>
<accession>A0A6J5FNX7</accession>
<dbReference type="RefSeq" id="WP_175194380.1">
    <property type="nucleotide sequence ID" value="NZ_CADIKL010000005.1"/>
</dbReference>
<dbReference type="GO" id="GO:0015074">
    <property type="term" value="P:DNA integration"/>
    <property type="evidence" value="ECO:0007669"/>
    <property type="project" value="InterPro"/>
</dbReference>
<dbReference type="Proteomes" id="UP000494119">
    <property type="component" value="Unassembled WGS sequence"/>
</dbReference>
<name>A0A6J5FNX7_9BURK</name>
<proteinExistence type="predicted"/>
<sequence>MFVTVKARVHTDATGAYTEMPALLTPAGVLEPLLDYCLYRSHDRSLTWMSKVTRSVRMFLEYLQSNPAERDTYRLFQNFAQRLYTGTFDRQTGLDPSDLCWAPRSPQDASHIVTYLTDFFDWLGEMSPEAAQVNPRYAGGAFDRQIDEAAYQFRRNKAFLGHTWTTNASPSETGHRVRHQRLPKVERGEPPAFPEKCFEELLAKGFSVAGRQDYRGMLITLLLHGAGFRESEPFHLYISDVFPDPANPRQAKVLIHHPSHGVAPADWCDERGKPRKGNRAEYLARQFGLVPRTKVLDRRHAGWKGGMHDAAYYKQAYWFLPEYGEWFLQLWYRYLEQVARVERDHPFAFINLSREPMGAMYTLNQYNKAHAAACKRIGLAISKTLGTTPHGHRHAYGRRLRNAGVDKSLIRRFMHHASEESQVVYTQATTHEALVALEVAAQRSRDKHARELSMRGRQPPAIELND</sequence>
<dbReference type="GO" id="GO:0006310">
    <property type="term" value="P:DNA recombination"/>
    <property type="evidence" value="ECO:0007669"/>
    <property type="project" value="UniProtKB-KW"/>
</dbReference>
<dbReference type="InterPro" id="IPR013762">
    <property type="entry name" value="Integrase-like_cat_sf"/>
</dbReference>
<evidence type="ECO:0000313" key="6">
    <source>
        <dbReference type="Proteomes" id="UP000494119"/>
    </source>
</evidence>
<dbReference type="PROSITE" id="PS51898">
    <property type="entry name" value="TYR_RECOMBINASE"/>
    <property type="match status" value="1"/>
</dbReference>
<dbReference type="SUPFAM" id="SSF56349">
    <property type="entry name" value="DNA breaking-rejoining enzymes"/>
    <property type="match status" value="1"/>
</dbReference>
<reference evidence="4 6" key="1">
    <citation type="submission" date="2020-04" db="EMBL/GenBank/DDBJ databases">
        <authorList>
            <person name="De Canck E."/>
        </authorList>
    </citation>
    <scope>NUCLEOTIDE SEQUENCE [LARGE SCALE GENOMIC DNA]</scope>
    <source>
        <strain evidence="4 6">LMG 28688</strain>
    </source>
</reference>
<dbReference type="Gene3D" id="1.10.443.10">
    <property type="entry name" value="Intergrase catalytic core"/>
    <property type="match status" value="1"/>
</dbReference>
<dbReference type="InterPro" id="IPR011010">
    <property type="entry name" value="DNA_brk_join_enz"/>
</dbReference>
<dbReference type="EMBL" id="CADIKL010000005">
    <property type="protein sequence ID" value="CAB3781676.1"/>
    <property type="molecule type" value="Genomic_DNA"/>
</dbReference>
<feature type="domain" description="Tyr recombinase" evidence="3">
    <location>
        <begin position="188"/>
        <end position="439"/>
    </location>
</feature>
<evidence type="ECO:0000259" key="3">
    <source>
        <dbReference type="PROSITE" id="PS51898"/>
    </source>
</evidence>
<protein>
    <recommendedName>
        <fullName evidence="3">Tyr recombinase domain-containing protein</fullName>
    </recommendedName>
</protein>